<feature type="non-terminal residue" evidence="3">
    <location>
        <position position="370"/>
    </location>
</feature>
<dbReference type="PaxDb" id="4097-A0A1S4C6X9"/>
<organism evidence="3">
    <name type="scientific">Nicotiana tabacum</name>
    <name type="common">Common tobacco</name>
    <dbReference type="NCBI Taxonomy" id="4097"/>
    <lineage>
        <taxon>Eukaryota</taxon>
        <taxon>Viridiplantae</taxon>
        <taxon>Streptophyta</taxon>
        <taxon>Embryophyta</taxon>
        <taxon>Tracheophyta</taxon>
        <taxon>Spermatophyta</taxon>
        <taxon>Magnoliopsida</taxon>
        <taxon>eudicotyledons</taxon>
        <taxon>Gunneridae</taxon>
        <taxon>Pentapetalae</taxon>
        <taxon>asterids</taxon>
        <taxon>lamiids</taxon>
        <taxon>Solanales</taxon>
        <taxon>Solanaceae</taxon>
        <taxon>Nicotianoideae</taxon>
        <taxon>Nicotianeae</taxon>
        <taxon>Nicotiana</taxon>
    </lineage>
</organism>
<keyword evidence="1" id="KW-0175">Coiled coil</keyword>
<proteinExistence type="predicted"/>
<name>A0A1S4C6X9_TOBAC</name>
<reference evidence="3" key="1">
    <citation type="submission" date="2025-08" db="UniProtKB">
        <authorList>
            <consortium name="RefSeq"/>
        </authorList>
    </citation>
    <scope>IDENTIFICATION</scope>
</reference>
<dbReference type="KEGG" id="nta:107815859"/>
<sequence>PPSSVQHAEEGSSSRSLSMRSVTLEVPANNSLLRKSGGADDWLRPLIGDIEKKKMDSHSCLTLMNDIVHSTLKANLIGTELMGRISLLEKKARESEKSIHEAEEIARGAQLEAANWKEQFENAQGTIEELLESRNLLEQQKRGLTSELAVAKASSSQFEKDKERLECSFSEQLSNCSEEIRELKVLLAKKEEYAGELVQSLTQAQADLKISSDKVRTLESSHASLEASFESSLAENQVLKNDLAMWEREYELLEENFNIEVSWAFLNSRRDALIEASQENFDLNSELAKVLETIERTQQPLDFLSPSIEALVAEEPLNEEVVAMAVEVENSVEVEASVTLASLVDPNISRSAETVHVAASSEVATMSVAE</sequence>
<dbReference type="AlphaFoldDB" id="A0A1S4C6X9"/>
<dbReference type="RefSeq" id="XP_016496992.1">
    <property type="nucleotide sequence ID" value="XM_016641506.1"/>
</dbReference>
<feature type="region of interest" description="Disordered" evidence="2">
    <location>
        <begin position="1"/>
        <end position="21"/>
    </location>
</feature>
<accession>A0A1S4C6X9</accession>
<evidence type="ECO:0000256" key="1">
    <source>
        <dbReference type="SAM" id="Coils"/>
    </source>
</evidence>
<protein>
    <submittedName>
        <fullName evidence="3">Myosin heavy chain, fast skeletal muscle-like</fullName>
    </submittedName>
</protein>
<feature type="non-terminal residue" evidence="3">
    <location>
        <position position="1"/>
    </location>
</feature>
<feature type="coiled-coil region" evidence="1">
    <location>
        <begin position="85"/>
        <end position="147"/>
    </location>
</feature>
<evidence type="ECO:0000256" key="2">
    <source>
        <dbReference type="SAM" id="MobiDB-lite"/>
    </source>
</evidence>
<gene>
    <name evidence="3" type="primary">LOC107815859</name>
</gene>
<evidence type="ECO:0000313" key="3">
    <source>
        <dbReference type="RefSeq" id="XP_016496992.1"/>
    </source>
</evidence>